<name>A0A8H7XVJ2_PSICU</name>
<dbReference type="FunFam" id="1.10.287.280:FF:000001">
    <property type="entry name" value="DNA-directed RNA polymerase"/>
    <property type="match status" value="1"/>
</dbReference>
<evidence type="ECO:0000256" key="2">
    <source>
        <dbReference type="ARBA" id="ARBA00009493"/>
    </source>
</evidence>
<dbReference type="Pfam" id="PF00940">
    <property type="entry name" value="RNA_pol"/>
    <property type="match status" value="1"/>
</dbReference>
<evidence type="ECO:0000313" key="13">
    <source>
        <dbReference type="EMBL" id="KAG5167607.1"/>
    </source>
</evidence>
<dbReference type="SMART" id="SM01311">
    <property type="entry name" value="RPOL_N"/>
    <property type="match status" value="1"/>
</dbReference>
<dbReference type="PROSITE" id="PS00900">
    <property type="entry name" value="RNA_POL_PHAGE_1"/>
    <property type="match status" value="1"/>
</dbReference>
<reference evidence="13" key="1">
    <citation type="submission" date="2021-02" db="EMBL/GenBank/DDBJ databases">
        <title>Psilocybe cubensis genome.</title>
        <authorList>
            <person name="Mckernan K.J."/>
            <person name="Crawford S."/>
            <person name="Trippe A."/>
            <person name="Kane L.T."/>
            <person name="Mclaughlin S."/>
        </authorList>
    </citation>
    <scope>NUCLEOTIDE SEQUENCE [LARGE SCALE GENOMIC DNA]</scope>
    <source>
        <strain evidence="13">MGC-MH-2018</strain>
    </source>
</reference>
<dbReference type="PANTHER" id="PTHR10102:SF0">
    <property type="entry name" value="DNA-DIRECTED RNA POLYMERASE, MITOCHONDRIAL"/>
    <property type="match status" value="1"/>
</dbReference>
<dbReference type="Gene3D" id="1.10.287.280">
    <property type="match status" value="1"/>
</dbReference>
<dbReference type="Gene3D" id="1.10.150.20">
    <property type="entry name" value="5' to 3' exonuclease, C-terminal subdomain"/>
    <property type="match status" value="1"/>
</dbReference>
<keyword evidence="6" id="KW-0809">Transit peptide</keyword>
<comment type="function">
    <text evidence="10">DNA-dependent RNA polymerase catalyzes the transcription of DNA into RNA using the four ribonucleoside triphosphates as substrates.</text>
</comment>
<keyword evidence="5 10" id="KW-0548">Nucleotidyltransferase</keyword>
<dbReference type="InterPro" id="IPR043502">
    <property type="entry name" value="DNA/RNA_pol_sf"/>
</dbReference>
<evidence type="ECO:0000256" key="4">
    <source>
        <dbReference type="ARBA" id="ARBA00022679"/>
    </source>
</evidence>
<feature type="region of interest" description="Disordered" evidence="11">
    <location>
        <begin position="116"/>
        <end position="137"/>
    </location>
</feature>
<dbReference type="GO" id="GO:0001018">
    <property type="term" value="F:mitochondrial promoter sequence-specific DNA binding"/>
    <property type="evidence" value="ECO:0007669"/>
    <property type="project" value="TreeGrafter"/>
</dbReference>
<comment type="similarity">
    <text evidence="2 10">Belongs to the phage and mitochondrial RNA polymerase family.</text>
</comment>
<feature type="region of interest" description="Disordered" evidence="11">
    <location>
        <begin position="1331"/>
        <end position="1356"/>
    </location>
</feature>
<evidence type="ECO:0000256" key="9">
    <source>
        <dbReference type="ARBA" id="ARBA00048552"/>
    </source>
</evidence>
<sequence>MKLDVRISWPGYERYDVIQNHHLTVSSSTAVLAKALSGIVIDYIKSKQTPAYTISLEHRGHVHDINRPRISGSPKVVYKSDFSLRNVSLHGVRTARRRLEATLLSARQSLPRPARLYSTPTKRHNAPATASATIPTPDSYPPFIPQNNSQHDELSAFLHRETSLTLLPTPEPGTSLSKEAERWFVDSSSLDMAGIIDACLHNLHDVPRAHSVFQRLRTKVGSTVVQAHMYNAFLTAYTGMAEKEITQEKRQYWIDEAWKLYEVLESEAEEVKPNAQTYSFMLLLWYKFHSVPAKNLGISSAYATGPDGLLIKMHKRNIPVLDVVCNSAITDPVALTAIAKRLAFDALSLGYTNVLHDLGHAPDAVKETNSEYAASVPDVRPVMDSTGEVPSNISGLRTQLSNLQDTRDLLKSDAYARQRQLESSAYDLAKEQLERQQQAFDEMGLTSSLSINDNVLKRWMWEWHLRLRDRLEKDHAKLNKGEHLFKGPDRDVEPYLLILKPDTLSLLTILEVIRLHGSGGVINGMKTARAIISVGKAVEGEHKSQICKKTNIPIPPQTQQRFNNVFTPKGYQALFQRRIAAAQTATDNEGWSAAWSQALRAKVGSVLVDRLIAVAEVPMEKIDPHTGDKLVESHPAFYQSYEYVRGQKLGVIKLHNRVVERLAQDNLHRTIHPRHLPMLVKPRPWIDYNNGAYLINKSYAMRFKESMEQESYIKAATEQGNLELVYAGLDILGSTPWRVNKDIFDSVIKVWNTGERMGKIPPASYEEPEPVLAPELAKDLQARSHHIVRHRAWAQEQANNHSDRCSVNYRLEIAKAFLQDVFYLPHNLDFRGRAYPIPPHLNHMGDDLSRALMMFAHAKPLGVRGLRWLKIHAANLFGYDKARFDERVEWAEEHFEQMREAAKNPLDGSRWWQKADDPWQFLAACIELTKAHELEDPTTYMCALPVHQDGTCNGLQHYAALGGDTQGAEQVNLAAADKPSDVYTFISLRVQAAIDKDADNGVDIARILKDKITRKVVKQTVMTTVYGVTFIGAREQIEKQLRDRTDLPKEICWQAASYIAKQLLSTIGDTFKGAKGIQDWLNLCARLISKSVPASRLGVVVDEVDGKRYATLGRKEVKREQMTSVIWTTMLGLPIVQPYRKISRKQIKTSIQSVYISDPHRSEEVNSQKQATAFPPNFIHSLDATHMLLTAIKCNERGLTFASIHDSYWTHACDIDTMSEAIRETFISLHQSDILNKLQHEFLTRYAMHYIPVHELVSRHKSRPSLLLEKLHHAGTVVYTSEEDAGLLKPLGSLVEVTEDSSKWAKLMEMRKAVAAEGEDEDAALVAAAQEGKKVKKGKGKPRGRPKKAGAEDGEGVVEDLEDDEVDVALREMENEEEMELDDELEQMLMNTRGQGGVYIRLIDLIPPLPEKGDFEVEAIKASPYFFS</sequence>
<dbReference type="GO" id="GO:0006390">
    <property type="term" value="P:mitochondrial transcription"/>
    <property type="evidence" value="ECO:0007669"/>
    <property type="project" value="TreeGrafter"/>
</dbReference>
<evidence type="ECO:0000256" key="3">
    <source>
        <dbReference type="ARBA" id="ARBA00022478"/>
    </source>
</evidence>
<evidence type="ECO:0000256" key="7">
    <source>
        <dbReference type="ARBA" id="ARBA00023128"/>
    </source>
</evidence>
<dbReference type="Pfam" id="PF14700">
    <property type="entry name" value="RPOL_N"/>
    <property type="match status" value="1"/>
</dbReference>
<feature type="domain" description="DNA-directed RNA polymerase N-terminal" evidence="12">
    <location>
        <begin position="416"/>
        <end position="734"/>
    </location>
</feature>
<gene>
    <name evidence="13" type="ORF">JR316_007958</name>
</gene>
<comment type="subcellular location">
    <subcellularLocation>
        <location evidence="1">Mitochondrion</location>
    </subcellularLocation>
</comment>
<evidence type="ECO:0000256" key="1">
    <source>
        <dbReference type="ARBA" id="ARBA00004173"/>
    </source>
</evidence>
<evidence type="ECO:0000256" key="10">
    <source>
        <dbReference type="RuleBase" id="RU003805"/>
    </source>
</evidence>
<keyword evidence="7" id="KW-0496">Mitochondrion</keyword>
<keyword evidence="3 10" id="KW-0240">DNA-directed RNA polymerase</keyword>
<dbReference type="InterPro" id="IPR046950">
    <property type="entry name" value="DNA-dir_Rpol_C_phage-type"/>
</dbReference>
<dbReference type="EMBL" id="JAFIQS010000007">
    <property type="protein sequence ID" value="KAG5167607.1"/>
    <property type="molecule type" value="Genomic_DNA"/>
</dbReference>
<dbReference type="PROSITE" id="PS00489">
    <property type="entry name" value="RNA_POL_PHAGE_2"/>
    <property type="match status" value="1"/>
</dbReference>
<evidence type="ECO:0000256" key="6">
    <source>
        <dbReference type="ARBA" id="ARBA00022946"/>
    </source>
</evidence>
<protein>
    <recommendedName>
        <fullName evidence="10">DNA-directed RNA polymerase</fullName>
        <ecNumber evidence="10">2.7.7.6</ecNumber>
    </recommendedName>
</protein>
<evidence type="ECO:0000256" key="8">
    <source>
        <dbReference type="ARBA" id="ARBA00023163"/>
    </source>
</evidence>
<dbReference type="EC" id="2.7.7.6" evidence="10"/>
<organism evidence="13">
    <name type="scientific">Psilocybe cubensis</name>
    <name type="common">Psychedelic mushroom</name>
    <name type="synonym">Stropharia cubensis</name>
    <dbReference type="NCBI Taxonomy" id="181762"/>
    <lineage>
        <taxon>Eukaryota</taxon>
        <taxon>Fungi</taxon>
        <taxon>Dikarya</taxon>
        <taxon>Basidiomycota</taxon>
        <taxon>Agaricomycotina</taxon>
        <taxon>Agaricomycetes</taxon>
        <taxon>Agaricomycetidae</taxon>
        <taxon>Agaricales</taxon>
        <taxon>Agaricineae</taxon>
        <taxon>Strophariaceae</taxon>
        <taxon>Psilocybe</taxon>
    </lineage>
</organism>
<dbReference type="SUPFAM" id="SSF56672">
    <property type="entry name" value="DNA/RNA polymerases"/>
    <property type="match status" value="1"/>
</dbReference>
<keyword evidence="4 10" id="KW-0808">Transferase</keyword>
<keyword evidence="8 10" id="KW-0804">Transcription</keyword>
<comment type="caution">
    <text evidence="13">The sequence shown here is derived from an EMBL/GenBank/DDBJ whole genome shotgun (WGS) entry which is preliminary data.</text>
</comment>
<evidence type="ECO:0000259" key="12">
    <source>
        <dbReference type="SMART" id="SM01311"/>
    </source>
</evidence>
<dbReference type="InterPro" id="IPR002092">
    <property type="entry name" value="DNA-dir_Rpol_phage-type"/>
</dbReference>
<accession>A0A8H7XVJ2</accession>
<dbReference type="GO" id="GO:0034245">
    <property type="term" value="C:mitochondrial DNA-directed RNA polymerase complex"/>
    <property type="evidence" value="ECO:0007669"/>
    <property type="project" value="TreeGrafter"/>
</dbReference>
<dbReference type="InterPro" id="IPR029262">
    <property type="entry name" value="RPOL_N"/>
</dbReference>
<dbReference type="PANTHER" id="PTHR10102">
    <property type="entry name" value="DNA-DIRECTED RNA POLYMERASE, MITOCHONDRIAL"/>
    <property type="match status" value="1"/>
</dbReference>
<dbReference type="FunFam" id="1.10.150.20:FF:000041">
    <property type="entry name" value="DNA-directed RNA polymerase"/>
    <property type="match status" value="1"/>
</dbReference>
<comment type="catalytic activity">
    <reaction evidence="9 10">
        <text>RNA(n) + a ribonucleoside 5'-triphosphate = RNA(n+1) + diphosphate</text>
        <dbReference type="Rhea" id="RHEA:21248"/>
        <dbReference type="Rhea" id="RHEA-COMP:14527"/>
        <dbReference type="Rhea" id="RHEA-COMP:17342"/>
        <dbReference type="ChEBI" id="CHEBI:33019"/>
        <dbReference type="ChEBI" id="CHEBI:61557"/>
        <dbReference type="ChEBI" id="CHEBI:140395"/>
        <dbReference type="EC" id="2.7.7.6"/>
    </reaction>
</comment>
<feature type="compositionally biased region" description="Basic residues" evidence="11">
    <location>
        <begin position="1334"/>
        <end position="1348"/>
    </location>
</feature>
<proteinExistence type="inferred from homology"/>
<dbReference type="Gene3D" id="1.10.1320.10">
    <property type="entry name" value="DNA-directed RNA polymerase, N-terminal domain"/>
    <property type="match status" value="1"/>
</dbReference>
<evidence type="ECO:0000256" key="5">
    <source>
        <dbReference type="ARBA" id="ARBA00022695"/>
    </source>
</evidence>
<dbReference type="GO" id="GO:0003899">
    <property type="term" value="F:DNA-directed RNA polymerase activity"/>
    <property type="evidence" value="ECO:0007669"/>
    <property type="project" value="UniProtKB-EC"/>
</dbReference>
<evidence type="ECO:0000256" key="11">
    <source>
        <dbReference type="SAM" id="MobiDB-lite"/>
    </source>
</evidence>
<dbReference type="InterPro" id="IPR037159">
    <property type="entry name" value="RNA_POL_N_sf"/>
</dbReference>
<feature type="compositionally biased region" description="Low complexity" evidence="11">
    <location>
        <begin position="126"/>
        <end position="137"/>
    </location>
</feature>